<comment type="caution">
    <text evidence="2">The sequence shown here is derived from an EMBL/GenBank/DDBJ whole genome shotgun (WGS) entry which is preliminary data.</text>
</comment>
<dbReference type="SMART" id="SM01321">
    <property type="entry name" value="Y1_Tnp"/>
    <property type="match status" value="1"/>
</dbReference>
<evidence type="ECO:0000313" key="2">
    <source>
        <dbReference type="EMBL" id="NGZ42942.1"/>
    </source>
</evidence>
<feature type="domain" description="Transposase IS200-like" evidence="1">
    <location>
        <begin position="27"/>
        <end position="206"/>
    </location>
</feature>
<dbReference type="InterPro" id="IPR002686">
    <property type="entry name" value="Transposase_17"/>
</dbReference>
<evidence type="ECO:0000313" key="3">
    <source>
        <dbReference type="Proteomes" id="UP001318301"/>
    </source>
</evidence>
<keyword evidence="3" id="KW-1185">Reference proteome</keyword>
<gene>
    <name evidence="2" type="ORF">EWU23_00460</name>
</gene>
<sequence>MTPIKPRKFRNKYRVDTTRKPYWDYRRPGAYFITICTKNRVHYFGKIVKKHPLSDSEMQLSELGKLAEKFWNEIPLHFPFVDLGNFVIMPDHMHGMLIIKNILDTLSIRISSNEDKFSPNSNVLDGNIVNKEEPFQKVNVCPSKAFMSSISPKYGSISSIIRSYKSAVSKYAHMIDAAFSWHSNYHDYVVLHKKAFDNMQKYTRNNPKNWGKKRIRHIPCSR</sequence>
<dbReference type="Proteomes" id="UP001318301">
    <property type="component" value="Unassembled WGS sequence"/>
</dbReference>
<organism evidence="2 3">
    <name type="scientific">Aquirufa beregesia</name>
    <dbReference type="NCBI Taxonomy" id="2516556"/>
    <lineage>
        <taxon>Bacteria</taxon>
        <taxon>Pseudomonadati</taxon>
        <taxon>Bacteroidota</taxon>
        <taxon>Cytophagia</taxon>
        <taxon>Cytophagales</taxon>
        <taxon>Flectobacillaceae</taxon>
        <taxon>Aquirufa</taxon>
    </lineage>
</organism>
<accession>A0ABX0ETN2</accession>
<name>A0ABX0ETN2_9BACT</name>
<dbReference type="SUPFAM" id="SSF143422">
    <property type="entry name" value="Transposase IS200-like"/>
    <property type="match status" value="1"/>
</dbReference>
<dbReference type="EMBL" id="SEWW01000001">
    <property type="protein sequence ID" value="NGZ42942.1"/>
    <property type="molecule type" value="Genomic_DNA"/>
</dbReference>
<dbReference type="InterPro" id="IPR052715">
    <property type="entry name" value="RAYT_transposase"/>
</dbReference>
<proteinExistence type="predicted"/>
<reference evidence="2 3" key="1">
    <citation type="submission" date="2019-02" db="EMBL/GenBank/DDBJ databases">
        <title>Genome of a new Bacteroidetes strain.</title>
        <authorList>
            <person name="Pitt A."/>
        </authorList>
    </citation>
    <scope>NUCLEOTIDE SEQUENCE [LARGE SCALE GENOMIC DNA]</scope>
    <source>
        <strain evidence="2 3">50C-KIRBA</strain>
    </source>
</reference>
<dbReference type="Gene3D" id="3.30.70.1290">
    <property type="entry name" value="Transposase IS200-like"/>
    <property type="match status" value="1"/>
</dbReference>
<dbReference type="PANTHER" id="PTHR36966">
    <property type="entry name" value="REP-ASSOCIATED TYROSINE TRANSPOSASE"/>
    <property type="match status" value="1"/>
</dbReference>
<evidence type="ECO:0000259" key="1">
    <source>
        <dbReference type="SMART" id="SM01321"/>
    </source>
</evidence>
<protein>
    <submittedName>
        <fullName evidence="2">Transposase</fullName>
    </submittedName>
</protein>
<dbReference type="InterPro" id="IPR036515">
    <property type="entry name" value="Transposase_17_sf"/>
</dbReference>
<dbReference type="PANTHER" id="PTHR36966:SF1">
    <property type="entry name" value="REP-ASSOCIATED TYROSINE TRANSPOSASE"/>
    <property type="match status" value="1"/>
</dbReference>